<evidence type="ECO:0000313" key="2">
    <source>
        <dbReference type="EMBL" id="MBC5786691.1"/>
    </source>
</evidence>
<dbReference type="PANTHER" id="PTHR37422:SF13">
    <property type="entry name" value="LIPOPOLYSACCHARIDE BIOSYNTHESIS PROTEIN PA4999-RELATED"/>
    <property type="match status" value="1"/>
</dbReference>
<feature type="transmembrane region" description="Helical" evidence="1">
    <location>
        <begin position="137"/>
        <end position="153"/>
    </location>
</feature>
<organism evidence="2 3">
    <name type="scientific">Clostridium facile</name>
    <dbReference type="NCBI Taxonomy" id="2763035"/>
    <lineage>
        <taxon>Bacteria</taxon>
        <taxon>Bacillati</taxon>
        <taxon>Bacillota</taxon>
        <taxon>Clostridia</taxon>
        <taxon>Eubacteriales</taxon>
        <taxon>Clostridiaceae</taxon>
        <taxon>Clostridium</taxon>
    </lineage>
</organism>
<keyword evidence="1" id="KW-0812">Transmembrane</keyword>
<feature type="transmembrane region" description="Helical" evidence="1">
    <location>
        <begin position="208"/>
        <end position="226"/>
    </location>
</feature>
<evidence type="ECO:0000256" key="1">
    <source>
        <dbReference type="SAM" id="Phobius"/>
    </source>
</evidence>
<feature type="transmembrane region" description="Helical" evidence="1">
    <location>
        <begin position="40"/>
        <end position="56"/>
    </location>
</feature>
<dbReference type="Proteomes" id="UP000649151">
    <property type="component" value="Unassembled WGS sequence"/>
</dbReference>
<feature type="transmembrane region" description="Helical" evidence="1">
    <location>
        <begin position="15"/>
        <end position="33"/>
    </location>
</feature>
<feature type="transmembrane region" description="Helical" evidence="1">
    <location>
        <begin position="326"/>
        <end position="350"/>
    </location>
</feature>
<dbReference type="PANTHER" id="PTHR37422">
    <property type="entry name" value="TEICHURONIC ACID BIOSYNTHESIS PROTEIN TUAE"/>
    <property type="match status" value="1"/>
</dbReference>
<feature type="transmembrane region" description="Helical" evidence="1">
    <location>
        <begin position="160"/>
        <end position="188"/>
    </location>
</feature>
<comment type="caution">
    <text evidence="2">The sequence shown here is derived from an EMBL/GenBank/DDBJ whole genome shotgun (WGS) entry which is preliminary data.</text>
</comment>
<accession>A0ABR7INI8</accession>
<name>A0ABR7INI8_9CLOT</name>
<keyword evidence="3" id="KW-1185">Reference proteome</keyword>
<reference evidence="2 3" key="1">
    <citation type="submission" date="2020-08" db="EMBL/GenBank/DDBJ databases">
        <title>Genome public.</title>
        <authorList>
            <person name="Liu C."/>
            <person name="Sun Q."/>
        </authorList>
    </citation>
    <scope>NUCLEOTIDE SEQUENCE [LARGE SCALE GENOMIC DNA]</scope>
    <source>
        <strain evidence="2 3">NSJ-27</strain>
    </source>
</reference>
<keyword evidence="1" id="KW-0472">Membrane</keyword>
<dbReference type="InterPro" id="IPR051533">
    <property type="entry name" value="WaaL-like"/>
</dbReference>
<dbReference type="RefSeq" id="WP_186995939.1">
    <property type="nucleotide sequence ID" value="NZ_JACOQK010000001.1"/>
</dbReference>
<evidence type="ECO:0000313" key="3">
    <source>
        <dbReference type="Proteomes" id="UP000649151"/>
    </source>
</evidence>
<protein>
    <recommendedName>
        <fullName evidence="4">O-antigen ligase</fullName>
    </recommendedName>
</protein>
<feature type="transmembrane region" description="Helical" evidence="1">
    <location>
        <begin position="68"/>
        <end position="91"/>
    </location>
</feature>
<evidence type="ECO:0008006" key="4">
    <source>
        <dbReference type="Google" id="ProtNLM"/>
    </source>
</evidence>
<sequence length="369" mass="42599">MATSTNAYQAQGNRLMVYVYLVAILVVLGVYFFSIRTIRMIIPIKMVILMTIWVTLDNFFLGNFFNGSMWTCFTHIGLSVWWILAIVFGYYYPGNNSNKYKQVVFFAFVMFVYYVYQFVSVAVISNETHDETTVLNLIYRVIVFVPFIFLMTIEKRKLRSVLLIAIFIMTIASMKRGAIVVLPIMLLSAYIFERKDERISNNIFLKKAIRFLLIMVGIIILLIIFNKLTNGFLAERFSLESLMYGSSRSEKYATAINEITQRNFLDLITGVGSGARGGIHNEILEFLYTFGVVGLILYFGLIISMVRRLLRLKKANSRFASIYATLVVYIFVVGLYSGVYFTHQTFYIMLTIGMVERKIFEEEVCQQLV</sequence>
<feature type="transmembrane region" description="Helical" evidence="1">
    <location>
        <begin position="103"/>
        <end position="125"/>
    </location>
</feature>
<feature type="transmembrane region" description="Helical" evidence="1">
    <location>
        <begin position="286"/>
        <end position="306"/>
    </location>
</feature>
<proteinExistence type="predicted"/>
<keyword evidence="1" id="KW-1133">Transmembrane helix</keyword>
<dbReference type="EMBL" id="JACOQK010000001">
    <property type="protein sequence ID" value="MBC5786691.1"/>
    <property type="molecule type" value="Genomic_DNA"/>
</dbReference>
<gene>
    <name evidence="2" type="ORF">H8Z77_01440</name>
</gene>